<dbReference type="InterPro" id="IPR011989">
    <property type="entry name" value="ARM-like"/>
</dbReference>
<organism evidence="11 12">
    <name type="scientific">Xylaria multiplex</name>
    <dbReference type="NCBI Taxonomy" id="323545"/>
    <lineage>
        <taxon>Eukaryota</taxon>
        <taxon>Fungi</taxon>
        <taxon>Dikarya</taxon>
        <taxon>Ascomycota</taxon>
        <taxon>Pezizomycotina</taxon>
        <taxon>Sordariomycetes</taxon>
        <taxon>Xylariomycetidae</taxon>
        <taxon>Xylariales</taxon>
        <taxon>Xylariaceae</taxon>
        <taxon>Xylaria</taxon>
    </lineage>
</organism>
<evidence type="ECO:0000256" key="6">
    <source>
        <dbReference type="ARBA" id="ARBA00060736"/>
    </source>
</evidence>
<feature type="repeat" description="Pumilio" evidence="8">
    <location>
        <begin position="473"/>
        <end position="508"/>
    </location>
</feature>
<dbReference type="PANTHER" id="PTHR12537">
    <property type="entry name" value="RNA BINDING PROTEIN PUMILIO-RELATED"/>
    <property type="match status" value="1"/>
</dbReference>
<feature type="compositionally biased region" description="Polar residues" evidence="9">
    <location>
        <begin position="222"/>
        <end position="231"/>
    </location>
</feature>
<keyword evidence="12" id="KW-1185">Reference proteome</keyword>
<dbReference type="GO" id="GO:0003730">
    <property type="term" value="F:mRNA 3'-UTR binding"/>
    <property type="evidence" value="ECO:0007669"/>
    <property type="project" value="TreeGrafter"/>
</dbReference>
<dbReference type="SUPFAM" id="SSF48371">
    <property type="entry name" value="ARM repeat"/>
    <property type="match status" value="1"/>
</dbReference>
<dbReference type="InterPro" id="IPR033712">
    <property type="entry name" value="Pumilio_RNA-bd"/>
</dbReference>
<comment type="similarity">
    <text evidence="6">Belongs to the PUF3 family.</text>
</comment>
<feature type="region of interest" description="Disordered" evidence="9">
    <location>
        <begin position="283"/>
        <end position="368"/>
    </location>
</feature>
<evidence type="ECO:0000256" key="5">
    <source>
        <dbReference type="ARBA" id="ARBA00024893"/>
    </source>
</evidence>
<feature type="repeat" description="Pumilio" evidence="8">
    <location>
        <begin position="581"/>
        <end position="616"/>
    </location>
</feature>
<protein>
    <recommendedName>
        <fullName evidence="7">Pumilio homology domain family member 3</fullName>
    </recommendedName>
</protein>
<sequence length="880" mass="97156">MASSNNRNTQNLGSLGGSWQQSIWGDISTLNPPRDTASSRGSDELSPTAPSGSAQLNPLSEPVVWTSRVWKSTNTNPNNVSPTHTKNNLSYAYHESKDNSSMYVVRQSISQGAAALSSRTMPPGPVESPPSLRYNAAVGGTVGEERGGLYYPQASSQLNPDTSTSNRRNSADPSFLSAGHNRPGPFPGRQSETNTSLHPSQFREPAYPYSKGTHPSSEHQRPSISNASVPLTSEAARGQTLPFSNSGIDTDWNEAFGRSLTFEDTNESLNGYASNGYSNSAVQSFPPTIQSNPSSQSWQHEISNGTRNFSHGTQQETWTEASHASYSNAKRGSVERSSPAGSSYRPQLNSPRNLSGTPNVRTDVWNRPVQRNSIVPQDLDRQQQNSQYPHQQTGFYSAYFNSQIPPYPTSYDQYTQVSAYRPSAPAPTYVNYVPVGLPLQPGQGGGPGPGVRSQLLEEFRALSKSNRRFELKEIFNHIVEFSGDQHGSRFIQDKLSNANSEEKDRVFREIESNALQLMKDVFGNYVIQKFFEHGNQVQKKLLASQMKGKVADLSIQMYSCRVVQKALEHVLVEQQHEIVEELRPNIVHIAKDQNGNHVVQKVIQHFPEISIPFIMEAFQGQIEQLAAHGYACRVIQRILEYGTPAERKRLMADIHICTAKLLTDQYGNYVIQHIISQGEPEDRRIMIRQVIDRAVALSKHKYASNVVEKCIQFGTVDERNAILAKLTAQSGDGTNPLQVLMKDQFGNYVLQKMVEYLQEPEKTAFVSEIMDYVPLLKKQGAGRQNAGLDRLYAAVQGILNPSERDTNRDTATAETAPSTPNLAVEASSAVPTPSLTTEQNSPQSSSPPSTSISTIDETSEEANIVQVSEKAPSPIRVREN</sequence>
<dbReference type="InterPro" id="IPR033133">
    <property type="entry name" value="PUM-HD"/>
</dbReference>
<feature type="region of interest" description="Disordered" evidence="9">
    <location>
        <begin position="114"/>
        <end position="250"/>
    </location>
</feature>
<keyword evidence="3" id="KW-0677">Repeat</keyword>
<dbReference type="GO" id="GO:0005737">
    <property type="term" value="C:cytoplasm"/>
    <property type="evidence" value="ECO:0007669"/>
    <property type="project" value="UniProtKB-SubCell"/>
</dbReference>
<dbReference type="CDD" id="cd07920">
    <property type="entry name" value="Pumilio"/>
    <property type="match status" value="1"/>
</dbReference>
<feature type="repeat" description="Pumilio" evidence="8">
    <location>
        <begin position="545"/>
        <end position="580"/>
    </location>
</feature>
<feature type="compositionally biased region" description="Polar residues" evidence="9">
    <location>
        <begin position="23"/>
        <end position="40"/>
    </location>
</feature>
<dbReference type="Proteomes" id="UP000481858">
    <property type="component" value="Unassembled WGS sequence"/>
</dbReference>
<evidence type="ECO:0000256" key="4">
    <source>
        <dbReference type="ARBA" id="ARBA00022884"/>
    </source>
</evidence>
<reference evidence="11 12" key="1">
    <citation type="submission" date="2019-12" db="EMBL/GenBank/DDBJ databases">
        <title>Draft genome sequence of the ascomycete Xylaria multiplex DSM 110363.</title>
        <authorList>
            <person name="Buettner E."/>
            <person name="Kellner H."/>
        </authorList>
    </citation>
    <scope>NUCLEOTIDE SEQUENCE [LARGE SCALE GENOMIC DNA]</scope>
    <source>
        <strain evidence="11 12">DSM 110363</strain>
    </source>
</reference>
<comment type="subcellular location">
    <subcellularLocation>
        <location evidence="1">Cytoplasm</location>
    </subcellularLocation>
</comment>
<feature type="compositionally biased region" description="Polar residues" evidence="9">
    <location>
        <begin position="190"/>
        <end position="199"/>
    </location>
</feature>
<dbReference type="AlphaFoldDB" id="A0A7C8IPQ8"/>
<keyword evidence="4" id="KW-0694">RNA-binding</keyword>
<gene>
    <name evidence="11" type="ORF">GQX73_g4426</name>
</gene>
<dbReference type="FunFam" id="1.25.10.10:FF:000004">
    <property type="entry name" value="Pumilio homolog 1 isoform 2"/>
    <property type="match status" value="1"/>
</dbReference>
<dbReference type="PROSITE" id="PS50302">
    <property type="entry name" value="PUM"/>
    <property type="match status" value="8"/>
</dbReference>
<feature type="repeat" description="Pumilio" evidence="8">
    <location>
        <begin position="509"/>
        <end position="544"/>
    </location>
</feature>
<dbReference type="SMART" id="SM00025">
    <property type="entry name" value="Pumilio"/>
    <property type="match status" value="8"/>
</dbReference>
<feature type="repeat" description="Pumilio" evidence="8">
    <location>
        <begin position="653"/>
        <end position="688"/>
    </location>
</feature>
<dbReference type="InterPro" id="IPR001313">
    <property type="entry name" value="Pumilio_RNA-bd_rpt"/>
</dbReference>
<accession>A0A7C8IPQ8</accession>
<feature type="repeat" description="Pumilio" evidence="8">
    <location>
        <begin position="732"/>
        <end position="767"/>
    </location>
</feature>
<proteinExistence type="inferred from homology"/>
<feature type="compositionally biased region" description="Polar residues" evidence="9">
    <location>
        <begin position="48"/>
        <end position="58"/>
    </location>
</feature>
<feature type="compositionally biased region" description="Polar residues" evidence="9">
    <location>
        <begin position="153"/>
        <end position="172"/>
    </location>
</feature>
<keyword evidence="2" id="KW-0963">Cytoplasm</keyword>
<feature type="compositionally biased region" description="Polar residues" evidence="9">
    <location>
        <begin position="809"/>
        <end position="821"/>
    </location>
</feature>
<dbReference type="OrthoDB" id="668540at2759"/>
<evidence type="ECO:0000256" key="3">
    <source>
        <dbReference type="ARBA" id="ARBA00022737"/>
    </source>
</evidence>
<evidence type="ECO:0000256" key="7">
    <source>
        <dbReference type="ARBA" id="ARBA00081811"/>
    </source>
</evidence>
<evidence type="ECO:0000256" key="8">
    <source>
        <dbReference type="PROSITE-ProRule" id="PRU00317"/>
    </source>
</evidence>
<evidence type="ECO:0000259" key="10">
    <source>
        <dbReference type="PROSITE" id="PS50303"/>
    </source>
</evidence>
<evidence type="ECO:0000313" key="11">
    <source>
        <dbReference type="EMBL" id="KAF2969146.1"/>
    </source>
</evidence>
<evidence type="ECO:0000313" key="12">
    <source>
        <dbReference type="Proteomes" id="UP000481858"/>
    </source>
</evidence>
<feature type="domain" description="PUM-HD" evidence="10">
    <location>
        <begin position="451"/>
        <end position="793"/>
    </location>
</feature>
<feature type="repeat" description="Pumilio" evidence="8">
    <location>
        <begin position="617"/>
        <end position="652"/>
    </location>
</feature>
<evidence type="ECO:0000256" key="1">
    <source>
        <dbReference type="ARBA" id="ARBA00004496"/>
    </source>
</evidence>
<dbReference type="Gene3D" id="1.25.10.10">
    <property type="entry name" value="Leucine-rich Repeat Variant"/>
    <property type="match status" value="1"/>
</dbReference>
<name>A0A7C8IPQ8_9PEZI</name>
<evidence type="ECO:0000256" key="2">
    <source>
        <dbReference type="ARBA" id="ARBA00022490"/>
    </source>
</evidence>
<comment type="caution">
    <text evidence="11">The sequence shown here is derived from an EMBL/GenBank/DDBJ whole genome shotgun (WGS) entry which is preliminary data.</text>
</comment>
<feature type="region of interest" description="Disordered" evidence="9">
    <location>
        <begin position="800"/>
        <end position="880"/>
    </location>
</feature>
<dbReference type="PROSITE" id="PS50303">
    <property type="entry name" value="PUM_HD"/>
    <property type="match status" value="1"/>
</dbReference>
<dbReference type="Pfam" id="PF00806">
    <property type="entry name" value="PUF"/>
    <property type="match status" value="8"/>
</dbReference>
<comment type="function">
    <text evidence="5">RNA-binding nucleolar protein required for pre-rRNA processing. Involved in production of 18S rRNA and assembly of small ribosomal subunit.</text>
</comment>
<dbReference type="InParanoid" id="A0A7C8IPQ8"/>
<feature type="repeat" description="Pumilio" evidence="8">
    <location>
        <begin position="689"/>
        <end position="724"/>
    </location>
</feature>
<evidence type="ECO:0000256" key="9">
    <source>
        <dbReference type="SAM" id="MobiDB-lite"/>
    </source>
</evidence>
<dbReference type="GO" id="GO:0000288">
    <property type="term" value="P:nuclear-transcribed mRNA catabolic process, deadenylation-dependent decay"/>
    <property type="evidence" value="ECO:0007669"/>
    <property type="project" value="TreeGrafter"/>
</dbReference>
<feature type="compositionally biased region" description="Polar residues" evidence="9">
    <location>
        <begin position="283"/>
        <end position="360"/>
    </location>
</feature>
<feature type="compositionally biased region" description="Low complexity" evidence="9">
    <location>
        <begin position="836"/>
        <end position="856"/>
    </location>
</feature>
<dbReference type="EMBL" id="WUBL01000040">
    <property type="protein sequence ID" value="KAF2969146.1"/>
    <property type="molecule type" value="Genomic_DNA"/>
</dbReference>
<dbReference type="InterPro" id="IPR016024">
    <property type="entry name" value="ARM-type_fold"/>
</dbReference>
<dbReference type="PANTHER" id="PTHR12537:SF12">
    <property type="entry name" value="MATERNAL PROTEIN PUMILIO"/>
    <property type="match status" value="1"/>
</dbReference>
<feature type="region of interest" description="Disordered" evidence="9">
    <location>
        <begin position="23"/>
        <end position="60"/>
    </location>
</feature>